<keyword evidence="2 6" id="KW-0812">Transmembrane</keyword>
<feature type="region of interest" description="Disordered" evidence="5">
    <location>
        <begin position="1"/>
        <end position="22"/>
    </location>
</feature>
<feature type="transmembrane region" description="Helical" evidence="6">
    <location>
        <begin position="136"/>
        <end position="156"/>
    </location>
</feature>
<organism evidence="8 9">
    <name type="scientific">Chelatococcus reniformis</name>
    <dbReference type="NCBI Taxonomy" id="1494448"/>
    <lineage>
        <taxon>Bacteria</taxon>
        <taxon>Pseudomonadati</taxon>
        <taxon>Pseudomonadota</taxon>
        <taxon>Alphaproteobacteria</taxon>
        <taxon>Hyphomicrobiales</taxon>
        <taxon>Chelatococcaceae</taxon>
        <taxon>Chelatococcus</taxon>
    </lineage>
</organism>
<evidence type="ECO:0000256" key="2">
    <source>
        <dbReference type="ARBA" id="ARBA00022692"/>
    </source>
</evidence>
<dbReference type="GO" id="GO:0012505">
    <property type="term" value="C:endomembrane system"/>
    <property type="evidence" value="ECO:0007669"/>
    <property type="project" value="UniProtKB-SubCell"/>
</dbReference>
<keyword evidence="4 6" id="KW-0472">Membrane</keyword>
<evidence type="ECO:0000313" key="8">
    <source>
        <dbReference type="EMBL" id="GGC49120.1"/>
    </source>
</evidence>
<dbReference type="Pfam" id="PF02656">
    <property type="entry name" value="DUF202"/>
    <property type="match status" value="1"/>
</dbReference>
<reference evidence="8" key="1">
    <citation type="journal article" date="2014" name="Int. J. Syst. Evol. Microbiol.">
        <title>Complete genome sequence of Corynebacterium casei LMG S-19264T (=DSM 44701T), isolated from a smear-ripened cheese.</title>
        <authorList>
            <consortium name="US DOE Joint Genome Institute (JGI-PGF)"/>
            <person name="Walter F."/>
            <person name="Albersmeier A."/>
            <person name="Kalinowski J."/>
            <person name="Ruckert C."/>
        </authorList>
    </citation>
    <scope>NUCLEOTIDE SEQUENCE</scope>
    <source>
        <strain evidence="8">CGMCC 1.12919</strain>
    </source>
</reference>
<gene>
    <name evidence="8" type="ORF">GCM10010994_05310</name>
</gene>
<dbReference type="AlphaFoldDB" id="A0A916TXN9"/>
<dbReference type="RefSeq" id="WP_188607551.1">
    <property type="nucleotide sequence ID" value="NZ_BMGG01000001.1"/>
</dbReference>
<reference evidence="8" key="2">
    <citation type="submission" date="2020-09" db="EMBL/GenBank/DDBJ databases">
        <authorList>
            <person name="Sun Q."/>
            <person name="Zhou Y."/>
        </authorList>
    </citation>
    <scope>NUCLEOTIDE SEQUENCE</scope>
    <source>
        <strain evidence="8">CGMCC 1.12919</strain>
    </source>
</reference>
<dbReference type="InterPro" id="IPR003807">
    <property type="entry name" value="DUF202"/>
</dbReference>
<accession>A0A916TXN9</accession>
<comment type="caution">
    <text evidence="8">The sequence shown here is derived from an EMBL/GenBank/DDBJ whole genome shotgun (WGS) entry which is preliminary data.</text>
</comment>
<dbReference type="Proteomes" id="UP000637002">
    <property type="component" value="Unassembled WGS sequence"/>
</dbReference>
<keyword evidence="9" id="KW-1185">Reference proteome</keyword>
<evidence type="ECO:0000259" key="7">
    <source>
        <dbReference type="Pfam" id="PF02656"/>
    </source>
</evidence>
<feature type="transmembrane region" description="Helical" evidence="6">
    <location>
        <begin position="86"/>
        <end position="107"/>
    </location>
</feature>
<feature type="domain" description="DUF202" evidence="7">
    <location>
        <begin position="39"/>
        <end position="114"/>
    </location>
</feature>
<evidence type="ECO:0000256" key="4">
    <source>
        <dbReference type="ARBA" id="ARBA00023136"/>
    </source>
</evidence>
<sequence length="159" mass="17588">MSARPSAEGTAPGNRQPDDAPHGRFEVRVTADSHFAWLRTRLAVERTLMSWVRTSVSLIGFGFTIVQFFDHLQAMTGVRPLRFPDAAWYFGLSLIFCGIAGLVISLWQYRWTVRYLWGGSFAPLAGMTREGLRTPIVAVASLLILIGLFAFGAVLLNAV</sequence>
<comment type="subcellular location">
    <subcellularLocation>
        <location evidence="1">Endomembrane system</location>
        <topology evidence="1">Multi-pass membrane protein</topology>
    </subcellularLocation>
</comment>
<evidence type="ECO:0000256" key="1">
    <source>
        <dbReference type="ARBA" id="ARBA00004127"/>
    </source>
</evidence>
<protein>
    <recommendedName>
        <fullName evidence="7">DUF202 domain-containing protein</fullName>
    </recommendedName>
</protein>
<keyword evidence="3 6" id="KW-1133">Transmembrane helix</keyword>
<dbReference type="EMBL" id="BMGG01000001">
    <property type="protein sequence ID" value="GGC49120.1"/>
    <property type="molecule type" value="Genomic_DNA"/>
</dbReference>
<proteinExistence type="predicted"/>
<evidence type="ECO:0000256" key="6">
    <source>
        <dbReference type="SAM" id="Phobius"/>
    </source>
</evidence>
<name>A0A916TXN9_9HYPH</name>
<evidence type="ECO:0000256" key="3">
    <source>
        <dbReference type="ARBA" id="ARBA00022989"/>
    </source>
</evidence>
<feature type="transmembrane region" description="Helical" evidence="6">
    <location>
        <begin position="48"/>
        <end position="66"/>
    </location>
</feature>
<evidence type="ECO:0000313" key="9">
    <source>
        <dbReference type="Proteomes" id="UP000637002"/>
    </source>
</evidence>
<evidence type="ECO:0000256" key="5">
    <source>
        <dbReference type="SAM" id="MobiDB-lite"/>
    </source>
</evidence>